<proteinExistence type="predicted"/>
<feature type="compositionally biased region" description="Polar residues" evidence="1">
    <location>
        <begin position="183"/>
        <end position="204"/>
    </location>
</feature>
<keyword evidence="2" id="KW-1133">Transmembrane helix</keyword>
<dbReference type="Proteomes" id="UP000053647">
    <property type="component" value="Unassembled WGS sequence"/>
</dbReference>
<feature type="region of interest" description="Disordered" evidence="1">
    <location>
        <begin position="166"/>
        <end position="291"/>
    </location>
</feature>
<reference evidence="3 4" key="1">
    <citation type="submission" date="2014-06" db="EMBL/GenBank/DDBJ databases">
        <authorList>
            <consortium name="DOE Joint Genome Institute"/>
            <person name="Kuo A."/>
            <person name="Kohler A."/>
            <person name="Nagy L.G."/>
            <person name="Floudas D."/>
            <person name="Copeland A."/>
            <person name="Barry K.W."/>
            <person name="Cichocki N."/>
            <person name="Veneault-Fourrey C."/>
            <person name="LaButti K."/>
            <person name="Lindquist E.A."/>
            <person name="Lipzen A."/>
            <person name="Lundell T."/>
            <person name="Morin E."/>
            <person name="Murat C."/>
            <person name="Sun H."/>
            <person name="Tunlid A."/>
            <person name="Henrissat B."/>
            <person name="Grigoriev I.V."/>
            <person name="Hibbett D.S."/>
            <person name="Martin F."/>
            <person name="Nordberg H.P."/>
            <person name="Cantor M.N."/>
            <person name="Hua S.X."/>
        </authorList>
    </citation>
    <scope>NUCLEOTIDE SEQUENCE [LARGE SCALE GENOMIC DNA]</scope>
    <source>
        <strain evidence="3 4">ATCC 200175</strain>
    </source>
</reference>
<feature type="non-terminal residue" evidence="3">
    <location>
        <position position="370"/>
    </location>
</feature>
<feature type="compositionally biased region" description="Polar residues" evidence="1">
    <location>
        <begin position="68"/>
        <end position="83"/>
    </location>
</feature>
<evidence type="ECO:0000313" key="4">
    <source>
        <dbReference type="Proteomes" id="UP000053647"/>
    </source>
</evidence>
<feature type="transmembrane region" description="Helical" evidence="2">
    <location>
        <begin position="20"/>
        <end position="41"/>
    </location>
</feature>
<protein>
    <submittedName>
        <fullName evidence="3">Uncharacterized protein</fullName>
    </submittedName>
</protein>
<feature type="region of interest" description="Disordered" evidence="1">
    <location>
        <begin position="68"/>
        <end position="93"/>
    </location>
</feature>
<feature type="compositionally biased region" description="Polar residues" evidence="1">
    <location>
        <begin position="249"/>
        <end position="285"/>
    </location>
</feature>
<evidence type="ECO:0000256" key="1">
    <source>
        <dbReference type="SAM" id="MobiDB-lite"/>
    </source>
</evidence>
<dbReference type="OrthoDB" id="2634527at2759"/>
<dbReference type="AlphaFoldDB" id="A0A0C9SU58"/>
<feature type="compositionally biased region" description="Polar residues" evidence="1">
    <location>
        <begin position="214"/>
        <end position="227"/>
    </location>
</feature>
<sequence length="370" mass="41305">MLSFVVALGLVVFDTSDTLTLAMMIPIWGVVILLALLPLWWKRSPSFAFAVAHPRRRLQQRFPGVHSSTDYNLVSNPSYRQPTPNDPPPSSGMAHFPPRVLSSLRKALAWLQLVWRRLATRNVLRRRVWSFVLRGLQFYTGLPCRPGVTAEKDQRRNAGCGTIRRLTGVNGSNEPANILPSRLPTSTHTLLDPSSASDTSQEATPSAPLAEPFPQNSAQHTSVQDISSPPEPPPRVDDNRESIPLTPMGSRQNSPQSTHLGEALANTQQPVSQFQRGEPVQLSSHQSHDQASIRPSLLDLLASVKPAVPQQLKRYNRKFEINQIDYTQTIQPRRPDYPVCNSEVKRWHRRVHPEGAPYFALASKSVRSGI</sequence>
<name>A0A0C9SU58_PAXIN</name>
<dbReference type="EMBL" id="KN820616">
    <property type="protein sequence ID" value="KIJ05935.1"/>
    <property type="molecule type" value="Genomic_DNA"/>
</dbReference>
<reference evidence="4" key="2">
    <citation type="submission" date="2015-01" db="EMBL/GenBank/DDBJ databases">
        <title>Evolutionary Origins and Diversification of the Mycorrhizal Mutualists.</title>
        <authorList>
            <consortium name="DOE Joint Genome Institute"/>
            <consortium name="Mycorrhizal Genomics Consortium"/>
            <person name="Kohler A."/>
            <person name="Kuo A."/>
            <person name="Nagy L.G."/>
            <person name="Floudas D."/>
            <person name="Copeland A."/>
            <person name="Barry K.W."/>
            <person name="Cichocki N."/>
            <person name="Veneault-Fourrey C."/>
            <person name="LaButti K."/>
            <person name="Lindquist E.A."/>
            <person name="Lipzen A."/>
            <person name="Lundell T."/>
            <person name="Morin E."/>
            <person name="Murat C."/>
            <person name="Riley R."/>
            <person name="Ohm R."/>
            <person name="Sun H."/>
            <person name="Tunlid A."/>
            <person name="Henrissat B."/>
            <person name="Grigoriev I.V."/>
            <person name="Hibbett D.S."/>
            <person name="Martin F."/>
        </authorList>
    </citation>
    <scope>NUCLEOTIDE SEQUENCE [LARGE SCALE GENOMIC DNA]</scope>
    <source>
        <strain evidence="4">ATCC 200175</strain>
    </source>
</reference>
<evidence type="ECO:0000256" key="2">
    <source>
        <dbReference type="SAM" id="Phobius"/>
    </source>
</evidence>
<organism evidence="3 4">
    <name type="scientific">Paxillus involutus ATCC 200175</name>
    <dbReference type="NCBI Taxonomy" id="664439"/>
    <lineage>
        <taxon>Eukaryota</taxon>
        <taxon>Fungi</taxon>
        <taxon>Dikarya</taxon>
        <taxon>Basidiomycota</taxon>
        <taxon>Agaricomycotina</taxon>
        <taxon>Agaricomycetes</taxon>
        <taxon>Agaricomycetidae</taxon>
        <taxon>Boletales</taxon>
        <taxon>Paxilineae</taxon>
        <taxon>Paxillaceae</taxon>
        <taxon>Paxillus</taxon>
    </lineage>
</organism>
<evidence type="ECO:0000313" key="3">
    <source>
        <dbReference type="EMBL" id="KIJ05935.1"/>
    </source>
</evidence>
<feature type="non-terminal residue" evidence="3">
    <location>
        <position position="1"/>
    </location>
</feature>
<keyword evidence="2" id="KW-0812">Transmembrane</keyword>
<keyword evidence="4" id="KW-1185">Reference proteome</keyword>
<keyword evidence="2" id="KW-0472">Membrane</keyword>
<accession>A0A0C9SU58</accession>
<gene>
    <name evidence="3" type="ORF">PAXINDRAFT_182808</name>
</gene>
<dbReference type="HOGENOM" id="CLU_749183_0_0_1"/>